<accession>A0A2H3CY13</accession>
<keyword evidence="1" id="KW-0812">Transmembrane</keyword>
<dbReference type="OrthoDB" id="3158487at2759"/>
<protein>
    <submittedName>
        <fullName evidence="2">Uncharacterized protein</fullName>
    </submittedName>
</protein>
<keyword evidence="1" id="KW-1133">Transmembrane helix</keyword>
<keyword evidence="3" id="KW-1185">Reference proteome</keyword>
<proteinExistence type="predicted"/>
<dbReference type="EMBL" id="KZ293676">
    <property type="protein sequence ID" value="PBK87921.1"/>
    <property type="molecule type" value="Genomic_DNA"/>
</dbReference>
<name>A0A2H3CY13_ARMGA</name>
<sequence length="151" mass="16881">MNEYTEQFSSSTGDIKGGLEKLLVNITVTLITSSTDTTAVNASVSQNELVWVYDAQRLWTIYGIALACIAVSGAVGLACILKDGDDESFSFLDILRATRNQELDDLFETDIDRDARNHSVLQYGAPKWYSLNMFRIFRLAKSDPSSWIKLE</sequence>
<reference evidence="3" key="1">
    <citation type="journal article" date="2017" name="Nat. Ecol. Evol.">
        <title>Genome expansion and lineage-specific genetic innovations in the forest pathogenic fungi Armillaria.</title>
        <authorList>
            <person name="Sipos G."/>
            <person name="Prasanna A.N."/>
            <person name="Walter M.C."/>
            <person name="O'Connor E."/>
            <person name="Balint B."/>
            <person name="Krizsan K."/>
            <person name="Kiss B."/>
            <person name="Hess J."/>
            <person name="Varga T."/>
            <person name="Slot J."/>
            <person name="Riley R."/>
            <person name="Boka B."/>
            <person name="Rigling D."/>
            <person name="Barry K."/>
            <person name="Lee J."/>
            <person name="Mihaltcheva S."/>
            <person name="LaButti K."/>
            <person name="Lipzen A."/>
            <person name="Waldron R."/>
            <person name="Moloney N.M."/>
            <person name="Sperisen C."/>
            <person name="Kredics L."/>
            <person name="Vagvoelgyi C."/>
            <person name="Patrignani A."/>
            <person name="Fitzpatrick D."/>
            <person name="Nagy I."/>
            <person name="Doyle S."/>
            <person name="Anderson J.B."/>
            <person name="Grigoriev I.V."/>
            <person name="Gueldener U."/>
            <person name="Muensterkoetter M."/>
            <person name="Nagy L.G."/>
        </authorList>
    </citation>
    <scope>NUCLEOTIDE SEQUENCE [LARGE SCALE GENOMIC DNA]</scope>
    <source>
        <strain evidence="3">Ar21-2</strain>
    </source>
</reference>
<organism evidence="2 3">
    <name type="scientific">Armillaria gallica</name>
    <name type="common">Bulbous honey fungus</name>
    <name type="synonym">Armillaria bulbosa</name>
    <dbReference type="NCBI Taxonomy" id="47427"/>
    <lineage>
        <taxon>Eukaryota</taxon>
        <taxon>Fungi</taxon>
        <taxon>Dikarya</taxon>
        <taxon>Basidiomycota</taxon>
        <taxon>Agaricomycotina</taxon>
        <taxon>Agaricomycetes</taxon>
        <taxon>Agaricomycetidae</taxon>
        <taxon>Agaricales</taxon>
        <taxon>Marasmiineae</taxon>
        <taxon>Physalacriaceae</taxon>
        <taxon>Armillaria</taxon>
    </lineage>
</organism>
<evidence type="ECO:0000313" key="2">
    <source>
        <dbReference type="EMBL" id="PBK87921.1"/>
    </source>
</evidence>
<evidence type="ECO:0000256" key="1">
    <source>
        <dbReference type="SAM" id="Phobius"/>
    </source>
</evidence>
<keyword evidence="1" id="KW-0472">Membrane</keyword>
<dbReference type="Proteomes" id="UP000217790">
    <property type="component" value="Unassembled WGS sequence"/>
</dbReference>
<gene>
    <name evidence="2" type="ORF">ARMGADRAFT_1034521</name>
</gene>
<dbReference type="AlphaFoldDB" id="A0A2H3CY13"/>
<feature type="transmembrane region" description="Helical" evidence="1">
    <location>
        <begin position="59"/>
        <end position="81"/>
    </location>
</feature>
<dbReference type="InParanoid" id="A0A2H3CY13"/>
<evidence type="ECO:0000313" key="3">
    <source>
        <dbReference type="Proteomes" id="UP000217790"/>
    </source>
</evidence>